<comment type="caution">
    <text evidence="8">The sequence shown here is derived from an EMBL/GenBank/DDBJ whole genome shotgun (WGS) entry which is preliminary data.</text>
</comment>
<dbReference type="PROSITE" id="PS51419">
    <property type="entry name" value="RAB"/>
    <property type="match status" value="1"/>
</dbReference>
<protein>
    <submittedName>
        <fullName evidence="8">Uncharacterized protein</fullName>
    </submittedName>
</protein>
<dbReference type="SUPFAM" id="SSF52540">
    <property type="entry name" value="P-loop containing nucleoside triphosphate hydrolases"/>
    <property type="match status" value="1"/>
</dbReference>
<dbReference type="GO" id="GO:0005525">
    <property type="term" value="F:GTP binding"/>
    <property type="evidence" value="ECO:0007669"/>
    <property type="project" value="UniProtKB-KW"/>
</dbReference>
<organism evidence="8 9">
    <name type="scientific">Tieghemiomyces parasiticus</name>
    <dbReference type="NCBI Taxonomy" id="78921"/>
    <lineage>
        <taxon>Eukaryota</taxon>
        <taxon>Fungi</taxon>
        <taxon>Fungi incertae sedis</taxon>
        <taxon>Zoopagomycota</taxon>
        <taxon>Kickxellomycotina</taxon>
        <taxon>Dimargaritomycetes</taxon>
        <taxon>Dimargaritales</taxon>
        <taxon>Dimargaritaceae</taxon>
        <taxon>Tieghemiomyces</taxon>
    </lineage>
</organism>
<dbReference type="Proteomes" id="UP001150569">
    <property type="component" value="Unassembled WGS sequence"/>
</dbReference>
<dbReference type="GO" id="GO:0005737">
    <property type="term" value="C:cytoplasm"/>
    <property type="evidence" value="ECO:0007669"/>
    <property type="project" value="TreeGrafter"/>
</dbReference>
<proteinExistence type="inferred from homology"/>
<dbReference type="PANTHER" id="PTHR24071">
    <property type="entry name" value="RAN GTPASE"/>
    <property type="match status" value="1"/>
</dbReference>
<dbReference type="NCBIfam" id="TIGR00231">
    <property type="entry name" value="small_GTP"/>
    <property type="match status" value="1"/>
</dbReference>
<evidence type="ECO:0000256" key="5">
    <source>
        <dbReference type="ARBA" id="ARBA00022927"/>
    </source>
</evidence>
<keyword evidence="7" id="KW-0539">Nucleus</keyword>
<dbReference type="GO" id="GO:0003924">
    <property type="term" value="F:GTPase activity"/>
    <property type="evidence" value="ECO:0007669"/>
    <property type="project" value="InterPro"/>
</dbReference>
<dbReference type="PRINTS" id="PR00449">
    <property type="entry name" value="RASTRNSFRMNG"/>
</dbReference>
<evidence type="ECO:0000313" key="9">
    <source>
        <dbReference type="Proteomes" id="UP001150569"/>
    </source>
</evidence>
<dbReference type="InterPro" id="IPR001806">
    <property type="entry name" value="Small_GTPase"/>
</dbReference>
<keyword evidence="5" id="KW-0653">Protein transport</keyword>
<dbReference type="GO" id="GO:0000054">
    <property type="term" value="P:ribosomal subunit export from nucleus"/>
    <property type="evidence" value="ECO:0007669"/>
    <property type="project" value="TreeGrafter"/>
</dbReference>
<evidence type="ECO:0000256" key="1">
    <source>
        <dbReference type="ARBA" id="ARBA00004123"/>
    </source>
</evidence>
<dbReference type="GO" id="GO:0006606">
    <property type="term" value="P:protein import into nucleus"/>
    <property type="evidence" value="ECO:0007669"/>
    <property type="project" value="TreeGrafter"/>
</dbReference>
<keyword evidence="6" id="KW-0342">GTP-binding</keyword>
<keyword evidence="3" id="KW-0813">Transport</keyword>
<dbReference type="SMART" id="SM00173">
    <property type="entry name" value="RAS"/>
    <property type="match status" value="1"/>
</dbReference>
<keyword evidence="9" id="KW-1185">Reference proteome</keyword>
<dbReference type="FunFam" id="3.40.50.300:FF:001447">
    <property type="entry name" value="Ras-related protein Rab-1B"/>
    <property type="match status" value="1"/>
</dbReference>
<dbReference type="GO" id="GO:0005634">
    <property type="term" value="C:nucleus"/>
    <property type="evidence" value="ECO:0007669"/>
    <property type="project" value="UniProtKB-SubCell"/>
</dbReference>
<dbReference type="SMART" id="SM00176">
    <property type="entry name" value="RAN"/>
    <property type="match status" value="1"/>
</dbReference>
<gene>
    <name evidence="8" type="ORF">IWQ60_000371</name>
</gene>
<dbReference type="AlphaFoldDB" id="A0A9W8AMT3"/>
<dbReference type="SMART" id="SM00174">
    <property type="entry name" value="RHO"/>
    <property type="match status" value="1"/>
</dbReference>
<dbReference type="Pfam" id="PF00071">
    <property type="entry name" value="Ras"/>
    <property type="match status" value="1"/>
</dbReference>
<dbReference type="PANTHER" id="PTHR24071:SF0">
    <property type="entry name" value="GTP-BINDING NUCLEAR PROTEIN RAN"/>
    <property type="match status" value="1"/>
</dbReference>
<evidence type="ECO:0000313" key="8">
    <source>
        <dbReference type="EMBL" id="KAJ1930350.1"/>
    </source>
</evidence>
<evidence type="ECO:0000256" key="3">
    <source>
        <dbReference type="ARBA" id="ARBA00022448"/>
    </source>
</evidence>
<dbReference type="InterPro" id="IPR005225">
    <property type="entry name" value="Small_GTP-bd"/>
</dbReference>
<dbReference type="InterPro" id="IPR027417">
    <property type="entry name" value="P-loop_NTPase"/>
</dbReference>
<comment type="subcellular location">
    <subcellularLocation>
        <location evidence="1">Nucleus</location>
    </subcellularLocation>
</comment>
<dbReference type="SMART" id="SM00175">
    <property type="entry name" value="RAB"/>
    <property type="match status" value="1"/>
</dbReference>
<comment type="similarity">
    <text evidence="2">Belongs to the small GTPase superfamily. Ran family.</text>
</comment>
<evidence type="ECO:0000256" key="2">
    <source>
        <dbReference type="ARBA" id="ARBA00008028"/>
    </source>
</evidence>
<evidence type="ECO:0000256" key="4">
    <source>
        <dbReference type="ARBA" id="ARBA00022741"/>
    </source>
</evidence>
<evidence type="ECO:0000256" key="6">
    <source>
        <dbReference type="ARBA" id="ARBA00023134"/>
    </source>
</evidence>
<dbReference type="OrthoDB" id="48625at2759"/>
<reference evidence="8" key="1">
    <citation type="submission" date="2022-07" db="EMBL/GenBank/DDBJ databases">
        <title>Phylogenomic reconstructions and comparative analyses of Kickxellomycotina fungi.</title>
        <authorList>
            <person name="Reynolds N.K."/>
            <person name="Stajich J.E."/>
            <person name="Barry K."/>
            <person name="Grigoriev I.V."/>
            <person name="Crous P."/>
            <person name="Smith M.E."/>
        </authorList>
    </citation>
    <scope>NUCLEOTIDE SEQUENCE</scope>
    <source>
        <strain evidence="8">RSA 861</strain>
    </source>
</reference>
<dbReference type="EMBL" id="JANBPT010000009">
    <property type="protein sequence ID" value="KAJ1930350.1"/>
    <property type="molecule type" value="Genomic_DNA"/>
</dbReference>
<evidence type="ECO:0000256" key="7">
    <source>
        <dbReference type="ARBA" id="ARBA00023242"/>
    </source>
</evidence>
<keyword evidence="4" id="KW-0547">Nucleotide-binding</keyword>
<dbReference type="PROSITE" id="PS51418">
    <property type="entry name" value="RAN"/>
    <property type="match status" value="1"/>
</dbReference>
<dbReference type="Gene3D" id="3.40.50.300">
    <property type="entry name" value="P-loop containing nucleotide triphosphate hydrolases"/>
    <property type="match status" value="1"/>
</dbReference>
<accession>A0A9W8AMT3</accession>
<sequence>MASWCTDFKIVLVGDANVGKSTFISRCQNEATTAADYTSGVQKHTVIFQSTLGTIRFHVWDIAGRDRANALSEGYYTATHGVILMFDVTSRASYTNTLEWHREVTGVCGDTPMVLCGNKSDIPGRCVESKQHRFFHERDIPYYEVSAKVDHKWDAVFLSLARQLLEDPDLKFTAAPSLALPGALANAELMAQTREDLKRLQVN</sequence>
<dbReference type="InterPro" id="IPR002041">
    <property type="entry name" value="Ran_GTPase"/>
</dbReference>
<name>A0A9W8AMT3_9FUNG</name>